<protein>
    <recommendedName>
        <fullName evidence="4">HMG box domain-containing protein</fullName>
    </recommendedName>
</protein>
<feature type="compositionally biased region" description="Polar residues" evidence="1">
    <location>
        <begin position="371"/>
        <end position="384"/>
    </location>
</feature>
<dbReference type="AlphaFoldDB" id="A0A086SVH3"/>
<name>A0A086SVH3_HAPC1</name>
<dbReference type="Proteomes" id="UP000029964">
    <property type="component" value="Unassembled WGS sequence"/>
</dbReference>
<feature type="region of interest" description="Disordered" evidence="1">
    <location>
        <begin position="86"/>
        <end position="137"/>
    </location>
</feature>
<feature type="compositionally biased region" description="Basic residues" evidence="1">
    <location>
        <begin position="121"/>
        <end position="135"/>
    </location>
</feature>
<keyword evidence="3" id="KW-1185">Reference proteome</keyword>
<gene>
    <name evidence="2" type="ORF">ACRE_081810</name>
</gene>
<dbReference type="OrthoDB" id="2307332at2759"/>
<sequence>MGHMVTPSPTSSADGPPPSLPRFSDDICDVFPTKDMNGPRSEPCGYGTPPLEECAHEDRDYLSNSSQDASIYSGFDSLHPILGSDLSSLPTTPGRTDIENHVLGSQTGEHGLESDSLQSTRPRKRASGKNSRKDKRLQFPDLVEPLSEWAKNNGIQPKDVHAFATRDINKRVAQATRSGYVKRNLNVFFLYKRAYGTVAQAWMKIHHPSLAQTQPPLVTLVGESWAKESAEFKRSYTIYSDLEKEGLRNAFPHYKYKPGAKKGHIGAATSTKESHSHTKHGSSTVHLEHGRQARSDTPMGTNQGRGSELERADDLPMDLGAQPLLAPHELHQGPVSWSGRPEPVPTMGTYSNSFLHPGRAEWHTPVRGGTRSPSPAGSHRSQPQMDAMPIDPSLPAAYTDYYSLRAASEEPGYIVPSQAFTPAASDIVCPRAMSSDPMFDGVDGLTDRNSVWKPQYAAFRSVSQEPWLGAPDSILSSVPLDDTSAHQTLSSEGHDWHLETIEQDETLQPFTWGLNDWTVGLEDTSFSDIH</sequence>
<proteinExistence type="predicted"/>
<comment type="caution">
    <text evidence="2">The sequence shown here is derived from an EMBL/GenBank/DDBJ whole genome shotgun (WGS) entry which is preliminary data.</text>
</comment>
<feature type="region of interest" description="Disordered" evidence="1">
    <location>
        <begin position="1"/>
        <end position="62"/>
    </location>
</feature>
<feature type="region of interest" description="Disordered" evidence="1">
    <location>
        <begin position="261"/>
        <end position="309"/>
    </location>
</feature>
<evidence type="ECO:0000256" key="1">
    <source>
        <dbReference type="SAM" id="MobiDB-lite"/>
    </source>
</evidence>
<dbReference type="Gene3D" id="1.10.30.10">
    <property type="entry name" value="High mobility group box domain"/>
    <property type="match status" value="1"/>
</dbReference>
<reference evidence="3" key="1">
    <citation type="journal article" date="2014" name="Genome Announc.">
        <title>Genome sequence and annotation of Acremonium chrysogenum, producer of the beta-lactam antibiotic cephalosporin C.</title>
        <authorList>
            <person name="Terfehr D."/>
            <person name="Dahlmann T.A."/>
            <person name="Specht T."/>
            <person name="Zadra I."/>
            <person name="Kuernsteiner H."/>
            <person name="Kueck U."/>
        </authorList>
    </citation>
    <scope>NUCLEOTIDE SEQUENCE [LARGE SCALE GENOMIC DNA]</scope>
    <source>
        <strain evidence="3">ATCC 11550 / CBS 779.69 / DSM 880 / IAM 14645 / JCM 23072 / IMI 49137</strain>
    </source>
</reference>
<accession>A0A086SVH3</accession>
<evidence type="ECO:0008006" key="4">
    <source>
        <dbReference type="Google" id="ProtNLM"/>
    </source>
</evidence>
<feature type="region of interest" description="Disordered" evidence="1">
    <location>
        <begin position="358"/>
        <end position="392"/>
    </location>
</feature>
<dbReference type="EMBL" id="JPKY01000146">
    <property type="protein sequence ID" value="KFH41105.1"/>
    <property type="molecule type" value="Genomic_DNA"/>
</dbReference>
<dbReference type="SUPFAM" id="SSF47095">
    <property type="entry name" value="HMG-box"/>
    <property type="match status" value="1"/>
</dbReference>
<dbReference type="STRING" id="857340.A0A086SVH3"/>
<dbReference type="InterPro" id="IPR036910">
    <property type="entry name" value="HMG_box_dom_sf"/>
</dbReference>
<evidence type="ECO:0000313" key="3">
    <source>
        <dbReference type="Proteomes" id="UP000029964"/>
    </source>
</evidence>
<evidence type="ECO:0000313" key="2">
    <source>
        <dbReference type="EMBL" id="KFH41105.1"/>
    </source>
</evidence>
<organism evidence="2 3">
    <name type="scientific">Hapsidospora chrysogenum (strain ATCC 11550 / CBS 779.69 / DSM 880 / IAM 14645 / JCM 23072 / IMI 49137)</name>
    <name type="common">Acremonium chrysogenum</name>
    <dbReference type="NCBI Taxonomy" id="857340"/>
    <lineage>
        <taxon>Eukaryota</taxon>
        <taxon>Fungi</taxon>
        <taxon>Dikarya</taxon>
        <taxon>Ascomycota</taxon>
        <taxon>Pezizomycotina</taxon>
        <taxon>Sordariomycetes</taxon>
        <taxon>Hypocreomycetidae</taxon>
        <taxon>Hypocreales</taxon>
        <taxon>Bionectriaceae</taxon>
        <taxon>Hapsidospora</taxon>
    </lineage>
</organism>
<dbReference type="HOGENOM" id="CLU_513826_0_0_1"/>